<reference evidence="5 6" key="1">
    <citation type="submission" date="2019-10" db="EMBL/GenBank/DDBJ databases">
        <title>Prolixibacter strains distinguished by the presence of nitrate reductase genes were adept at nitrate-dependent anaerobic corrosion of metallic iron and carbon steel.</title>
        <authorList>
            <person name="Iino T."/>
            <person name="Shono N."/>
            <person name="Ito K."/>
            <person name="Nakamura R."/>
            <person name="Sueoka K."/>
            <person name="Harayama S."/>
            <person name="Ohkuma M."/>
        </authorList>
    </citation>
    <scope>NUCLEOTIDE SEQUENCE [LARGE SCALE GENOMIC DNA]</scope>
    <source>
        <strain evidence="5 6">JCM 13498</strain>
    </source>
</reference>
<dbReference type="Gene3D" id="3.40.430.10">
    <property type="entry name" value="Dihydrofolate Reductase, subunit A"/>
    <property type="match status" value="1"/>
</dbReference>
<protein>
    <submittedName>
        <fullName evidence="5">5-amino-6-(5-phosphoribosylamino)uracil reductase</fullName>
    </submittedName>
</protein>
<dbReference type="EMBL" id="BLAX01000001">
    <property type="protein sequence ID" value="GET31369.1"/>
    <property type="molecule type" value="Genomic_DNA"/>
</dbReference>
<dbReference type="SUPFAM" id="SSF53597">
    <property type="entry name" value="Dihydrofolate reductase-like"/>
    <property type="match status" value="1"/>
</dbReference>
<dbReference type="OrthoDB" id="9800865at2"/>
<feature type="domain" description="Bacterial bifunctional deaminase-reductase C-terminal" evidence="4">
    <location>
        <begin position="77"/>
        <end position="205"/>
    </location>
</feature>
<gene>
    <name evidence="5" type="ORF">PbJCM13498_02320</name>
</gene>
<comment type="caution">
    <text evidence="5">The sequence shown here is derived from an EMBL/GenBank/DDBJ whole genome shotgun (WGS) entry which is preliminary data.</text>
</comment>
<sequence length="223" mass="25482">METKVILHNSVSLDCSYVGLTPNMELHYQIVSAYKSDAYMVGSNTAKTGISMFGETTNEEKADFIKPKKDEALSYWIIPDTKGIMKGFLHYYRRFEFCKDVIVLVSRATPVDYLNYMKEREYEYVIAGETFVDYQNAIKQLAEKYSIQTILVDTGSKLGNVLLNDNLVDEISLIVSPEIVGKSSANLFENIESKVELQCTRCELLKDSYSWLTYKIKTAHNKL</sequence>
<dbReference type="Pfam" id="PF01872">
    <property type="entry name" value="RibD_C"/>
    <property type="match status" value="1"/>
</dbReference>
<proteinExistence type="predicted"/>
<dbReference type="PANTHER" id="PTHR38011:SF7">
    <property type="entry name" value="2,5-DIAMINO-6-RIBOSYLAMINO-4(3H)-PYRIMIDINONE 5'-PHOSPHATE REDUCTASE"/>
    <property type="match status" value="1"/>
</dbReference>
<comment type="pathway">
    <text evidence="1">Cofactor biosynthesis; riboflavin biosynthesis.</text>
</comment>
<dbReference type="InterPro" id="IPR050765">
    <property type="entry name" value="Riboflavin_Biosynth_HTPR"/>
</dbReference>
<dbReference type="Proteomes" id="UP000391834">
    <property type="component" value="Unassembled WGS sequence"/>
</dbReference>
<accession>A0A5M4ATV7</accession>
<dbReference type="InterPro" id="IPR024072">
    <property type="entry name" value="DHFR-like_dom_sf"/>
</dbReference>
<keyword evidence="3" id="KW-0560">Oxidoreductase</keyword>
<keyword evidence="6" id="KW-1185">Reference proteome</keyword>
<evidence type="ECO:0000256" key="3">
    <source>
        <dbReference type="ARBA" id="ARBA00023002"/>
    </source>
</evidence>
<dbReference type="PANTHER" id="PTHR38011">
    <property type="entry name" value="DIHYDROFOLATE REDUCTASE FAMILY PROTEIN (AFU_ORTHOLOGUE AFUA_8G06820)"/>
    <property type="match status" value="1"/>
</dbReference>
<dbReference type="InterPro" id="IPR002734">
    <property type="entry name" value="RibDG_C"/>
</dbReference>
<dbReference type="RefSeq" id="WP_025865047.1">
    <property type="nucleotide sequence ID" value="NZ_BLAX01000001.1"/>
</dbReference>
<dbReference type="GO" id="GO:0008703">
    <property type="term" value="F:5-amino-6-(5-phosphoribosylamino)uracil reductase activity"/>
    <property type="evidence" value="ECO:0007669"/>
    <property type="project" value="InterPro"/>
</dbReference>
<evidence type="ECO:0000259" key="4">
    <source>
        <dbReference type="Pfam" id="PF01872"/>
    </source>
</evidence>
<evidence type="ECO:0000313" key="6">
    <source>
        <dbReference type="Proteomes" id="UP000391834"/>
    </source>
</evidence>
<organism evidence="5 6">
    <name type="scientific">Prolixibacter bellariivorans</name>
    <dbReference type="NCBI Taxonomy" id="314319"/>
    <lineage>
        <taxon>Bacteria</taxon>
        <taxon>Pseudomonadati</taxon>
        <taxon>Bacteroidota</taxon>
        <taxon>Bacteroidia</taxon>
        <taxon>Marinilabiliales</taxon>
        <taxon>Prolixibacteraceae</taxon>
        <taxon>Prolixibacter</taxon>
    </lineage>
</organism>
<keyword evidence="2" id="KW-0521">NADP</keyword>
<evidence type="ECO:0000256" key="1">
    <source>
        <dbReference type="ARBA" id="ARBA00005104"/>
    </source>
</evidence>
<dbReference type="AlphaFoldDB" id="A0A5M4ATV7"/>
<name>A0A5M4ATV7_9BACT</name>
<evidence type="ECO:0000313" key="5">
    <source>
        <dbReference type="EMBL" id="GET31369.1"/>
    </source>
</evidence>
<evidence type="ECO:0000256" key="2">
    <source>
        <dbReference type="ARBA" id="ARBA00022857"/>
    </source>
</evidence>
<dbReference type="GO" id="GO:0009231">
    <property type="term" value="P:riboflavin biosynthetic process"/>
    <property type="evidence" value="ECO:0007669"/>
    <property type="project" value="InterPro"/>
</dbReference>